<dbReference type="SUPFAM" id="SSF47413">
    <property type="entry name" value="lambda repressor-like DNA-binding domains"/>
    <property type="match status" value="1"/>
</dbReference>
<dbReference type="Pfam" id="PF01381">
    <property type="entry name" value="HTH_3"/>
    <property type="match status" value="1"/>
</dbReference>
<dbReference type="SUPFAM" id="SSF48452">
    <property type="entry name" value="TPR-like"/>
    <property type="match status" value="1"/>
</dbReference>
<geneLocation type="plasmid" evidence="3">
    <name>pGTC2</name>
</geneLocation>
<reference evidence="3" key="1">
    <citation type="submission" date="2016-11" db="EMBL/GenBank/DDBJ databases">
        <title>Characterization of a Plasmid Isolated from Enterococcus faecalis found in the Fecal Material of a Blue Whale.</title>
        <authorList>
            <person name="McLaughlin R."/>
        </authorList>
    </citation>
    <scope>NUCLEOTIDE SEQUENCE</scope>
    <source>
        <strain evidence="3">2</strain>
        <plasmid evidence="3">pGTC2</plasmid>
    </source>
</reference>
<sequence length="252" mass="28686">MMKVLGSKLKALRKSRRMSQLELSKGICTKATISNVENKDICSLEIITQICNRLNVSIEDYVIKSSDIERTVQEAEELCKEGKQKCAYTLFQGCTYDATIEAPVVQAKYYYYKGIAGIAAGDTGTNILFNLFKAINTFREPKIYTILSWAALGSYYASQSDLKKANLYFDKALNYTDEFSKKFSKEIGQIYMESAKFYAQEGQYKKSIELCEKGIHLCVKKGESYNLDRLLYLKAKNRRAVHLYAVNGQVKM</sequence>
<feature type="repeat" description="TPR" evidence="1">
    <location>
        <begin position="146"/>
        <end position="179"/>
    </location>
</feature>
<dbReference type="Gene3D" id="1.25.40.10">
    <property type="entry name" value="Tetratricopeptide repeat domain"/>
    <property type="match status" value="1"/>
</dbReference>
<dbReference type="PANTHER" id="PTHR37038">
    <property type="entry name" value="TRANSCRIPTIONAL REGULATOR-RELATED"/>
    <property type="match status" value="1"/>
</dbReference>
<accession>A0A1W6QX32</accession>
<organism evidence="3">
    <name type="scientific">Enterococcus faecalis</name>
    <name type="common">Streptococcus faecalis</name>
    <dbReference type="NCBI Taxonomy" id="1351"/>
    <lineage>
        <taxon>Bacteria</taxon>
        <taxon>Bacillati</taxon>
        <taxon>Bacillota</taxon>
        <taxon>Bacilli</taxon>
        <taxon>Lactobacillales</taxon>
        <taxon>Enterococcaceae</taxon>
        <taxon>Enterococcus</taxon>
    </lineage>
</organism>
<dbReference type="InterPro" id="IPR019734">
    <property type="entry name" value="TPR_rpt"/>
</dbReference>
<evidence type="ECO:0000256" key="1">
    <source>
        <dbReference type="PROSITE-ProRule" id="PRU00339"/>
    </source>
</evidence>
<dbReference type="PROSITE" id="PS50005">
    <property type="entry name" value="TPR"/>
    <property type="match status" value="1"/>
</dbReference>
<dbReference type="InterPro" id="IPR010982">
    <property type="entry name" value="Lambda_DNA-bd_dom_sf"/>
</dbReference>
<dbReference type="InterPro" id="IPR053163">
    <property type="entry name" value="HTH-type_regulator_Rgg"/>
</dbReference>
<evidence type="ECO:0000313" key="3">
    <source>
        <dbReference type="EMBL" id="ARO45602.1"/>
    </source>
</evidence>
<dbReference type="SMART" id="SM00530">
    <property type="entry name" value="HTH_XRE"/>
    <property type="match status" value="1"/>
</dbReference>
<dbReference type="PROSITE" id="PS50943">
    <property type="entry name" value="HTH_CROC1"/>
    <property type="match status" value="1"/>
</dbReference>
<feature type="domain" description="HTH cro/C1-type" evidence="2">
    <location>
        <begin position="9"/>
        <end position="61"/>
    </location>
</feature>
<evidence type="ECO:0000259" key="2">
    <source>
        <dbReference type="PROSITE" id="PS50943"/>
    </source>
</evidence>
<name>A0A1W6QX32_ENTFL</name>
<dbReference type="RefSeq" id="WP_172689379.1">
    <property type="nucleotide sequence ID" value="NZ_KY270848.1"/>
</dbReference>
<keyword evidence="3" id="KW-0614">Plasmid</keyword>
<protein>
    <recommendedName>
        <fullName evidence="2">HTH cro/C1-type domain-containing protein</fullName>
    </recommendedName>
</protein>
<proteinExistence type="predicted"/>
<dbReference type="GO" id="GO:0003677">
    <property type="term" value="F:DNA binding"/>
    <property type="evidence" value="ECO:0007669"/>
    <property type="project" value="InterPro"/>
</dbReference>
<dbReference type="InterPro" id="IPR011990">
    <property type="entry name" value="TPR-like_helical_dom_sf"/>
</dbReference>
<dbReference type="CDD" id="cd00093">
    <property type="entry name" value="HTH_XRE"/>
    <property type="match status" value="1"/>
</dbReference>
<dbReference type="InterPro" id="IPR001387">
    <property type="entry name" value="Cro/C1-type_HTH"/>
</dbReference>
<dbReference type="AlphaFoldDB" id="A0A1W6QX32"/>
<keyword evidence="1" id="KW-0802">TPR repeat</keyword>
<dbReference type="EMBL" id="KY270848">
    <property type="protein sequence ID" value="ARO45602.1"/>
    <property type="molecule type" value="Genomic_DNA"/>
</dbReference>